<evidence type="ECO:0000313" key="3">
    <source>
        <dbReference type="EMBL" id="WCO67034.1"/>
    </source>
</evidence>
<evidence type="ECO:0000256" key="1">
    <source>
        <dbReference type="SAM" id="SignalP"/>
    </source>
</evidence>
<dbReference type="InterPro" id="IPR023346">
    <property type="entry name" value="Lysozyme-like_dom_sf"/>
</dbReference>
<dbReference type="RefSeq" id="WP_272736556.1">
    <property type="nucleotide sequence ID" value="NZ_CP116942.1"/>
</dbReference>
<feature type="chain" id="PRO_5042185417" evidence="1">
    <location>
        <begin position="20"/>
        <end position="117"/>
    </location>
</feature>
<dbReference type="AlphaFoldDB" id="A0AAE9Y9U0"/>
<name>A0AAE9Y9U0_9ACTN</name>
<protein>
    <submittedName>
        <fullName evidence="3">Transglycosylase SLT domain-containing protein</fullName>
    </submittedName>
</protein>
<feature type="domain" description="Transglycosylase SLT" evidence="2">
    <location>
        <begin position="42"/>
        <end position="103"/>
    </location>
</feature>
<dbReference type="Gene3D" id="1.10.530.10">
    <property type="match status" value="1"/>
</dbReference>
<reference evidence="3" key="1">
    <citation type="submission" date="2023-01" db="EMBL/GenBank/DDBJ databases">
        <title>The diversity of Class Acidimicrobiia in South China Sea sediment environments and the proposal of Iamia marina sp. nov., a novel species of the genus Iamia.</title>
        <authorList>
            <person name="He Y."/>
            <person name="Tian X."/>
        </authorList>
    </citation>
    <scope>NUCLEOTIDE SEQUENCE</scope>
    <source>
        <strain evidence="3">DSM 19957</strain>
    </source>
</reference>
<dbReference type="PROSITE" id="PS51257">
    <property type="entry name" value="PROKAR_LIPOPROTEIN"/>
    <property type="match status" value="1"/>
</dbReference>
<evidence type="ECO:0000259" key="2">
    <source>
        <dbReference type="Pfam" id="PF01464"/>
    </source>
</evidence>
<dbReference type="EMBL" id="CP116942">
    <property type="protein sequence ID" value="WCO67034.1"/>
    <property type="molecule type" value="Genomic_DNA"/>
</dbReference>
<keyword evidence="4" id="KW-1185">Reference proteome</keyword>
<gene>
    <name evidence="3" type="ORF">PO878_21315</name>
</gene>
<organism evidence="3 4">
    <name type="scientific">Iamia majanohamensis</name>
    <dbReference type="NCBI Taxonomy" id="467976"/>
    <lineage>
        <taxon>Bacteria</taxon>
        <taxon>Bacillati</taxon>
        <taxon>Actinomycetota</taxon>
        <taxon>Acidimicrobiia</taxon>
        <taxon>Acidimicrobiales</taxon>
        <taxon>Iamiaceae</taxon>
        <taxon>Iamia</taxon>
    </lineage>
</organism>
<accession>A0AAE9Y9U0</accession>
<evidence type="ECO:0000313" key="4">
    <source>
        <dbReference type="Proteomes" id="UP001216390"/>
    </source>
</evidence>
<dbReference type="KEGG" id="ima:PO878_21315"/>
<dbReference type="Proteomes" id="UP001216390">
    <property type="component" value="Chromosome"/>
</dbReference>
<sequence>MKRFLPLLLVAGMLLGATACSPEDISRDAIQKWFPDWAEDKAIRVAHCESRLQPDAVSPGGGNWGLFQINRASWERTVNNMGYDWSQMKDAYINSKVALHIFKVAGNSWQPWGCRHA</sequence>
<dbReference type="InterPro" id="IPR008258">
    <property type="entry name" value="Transglycosylase_SLT_dom_1"/>
</dbReference>
<dbReference type="SUPFAM" id="SSF53955">
    <property type="entry name" value="Lysozyme-like"/>
    <property type="match status" value="1"/>
</dbReference>
<dbReference type="Pfam" id="PF01464">
    <property type="entry name" value="SLT"/>
    <property type="match status" value="1"/>
</dbReference>
<keyword evidence="1" id="KW-0732">Signal</keyword>
<feature type="signal peptide" evidence="1">
    <location>
        <begin position="1"/>
        <end position="19"/>
    </location>
</feature>
<proteinExistence type="predicted"/>